<dbReference type="AlphaFoldDB" id="A0A0S4NAV8"/>
<organism evidence="9 10">
    <name type="scientific">Candidatus Thermokryptus mobilis</name>
    <dbReference type="NCBI Taxonomy" id="1643428"/>
    <lineage>
        <taxon>Bacteria</taxon>
        <taxon>Pseudomonadati</taxon>
        <taxon>Candidatus Kryptoniota</taxon>
        <taxon>Candidatus Thermokryptus</taxon>
    </lineage>
</organism>
<evidence type="ECO:0000256" key="6">
    <source>
        <dbReference type="ARBA" id="ARBA00023315"/>
    </source>
</evidence>
<dbReference type="InterPro" id="IPR020573">
    <property type="entry name" value="UDP_GlcNAc_AcTrfase_non-rep"/>
</dbReference>
<dbReference type="InterPro" id="IPR018357">
    <property type="entry name" value="Hexapep_transf_CS"/>
</dbReference>
<protein>
    <recommendedName>
        <fullName evidence="7">UDP-3-O-acylglucosamine N-acyltransferase</fullName>
        <ecNumber evidence="7">2.3.1.191</ecNumber>
    </recommendedName>
</protein>
<feature type="domain" description="UDP-3-O-[3-hydroxymyristoyl] glucosamine N-acyltransferase non-repeat region" evidence="8">
    <location>
        <begin position="19"/>
        <end position="86"/>
    </location>
</feature>
<evidence type="ECO:0000259" key="8">
    <source>
        <dbReference type="Pfam" id="PF04613"/>
    </source>
</evidence>
<dbReference type="GO" id="GO:0016020">
    <property type="term" value="C:membrane"/>
    <property type="evidence" value="ECO:0007669"/>
    <property type="project" value="GOC"/>
</dbReference>
<dbReference type="InterPro" id="IPR007691">
    <property type="entry name" value="LpxD"/>
</dbReference>
<evidence type="ECO:0000256" key="4">
    <source>
        <dbReference type="ARBA" id="ARBA00022737"/>
    </source>
</evidence>
<dbReference type="EMBL" id="FAOO01000019">
    <property type="protein sequence ID" value="CUU08176.1"/>
    <property type="molecule type" value="Genomic_DNA"/>
</dbReference>
<dbReference type="PANTHER" id="PTHR43378">
    <property type="entry name" value="UDP-3-O-ACYLGLUCOSAMINE N-ACYLTRANSFERASE"/>
    <property type="match status" value="1"/>
</dbReference>
<comment type="catalytic activity">
    <reaction evidence="7">
        <text>a UDP-3-O-[(3R)-3-hydroxyacyl]-alpha-D-glucosamine + a (3R)-hydroxyacyl-[ACP] = a UDP-2-N,3-O-bis[(3R)-3-hydroxyacyl]-alpha-D-glucosamine + holo-[ACP] + H(+)</text>
        <dbReference type="Rhea" id="RHEA:53836"/>
        <dbReference type="Rhea" id="RHEA-COMP:9685"/>
        <dbReference type="Rhea" id="RHEA-COMP:9945"/>
        <dbReference type="ChEBI" id="CHEBI:15378"/>
        <dbReference type="ChEBI" id="CHEBI:64479"/>
        <dbReference type="ChEBI" id="CHEBI:78827"/>
        <dbReference type="ChEBI" id="CHEBI:137740"/>
        <dbReference type="ChEBI" id="CHEBI:137748"/>
        <dbReference type="EC" id="2.3.1.191"/>
    </reaction>
</comment>
<evidence type="ECO:0000256" key="3">
    <source>
        <dbReference type="ARBA" id="ARBA00022679"/>
    </source>
</evidence>
<dbReference type="PROSITE" id="PS00101">
    <property type="entry name" value="HEXAPEP_TRANSFERASES"/>
    <property type="match status" value="1"/>
</dbReference>
<evidence type="ECO:0000256" key="7">
    <source>
        <dbReference type="HAMAP-Rule" id="MF_00523"/>
    </source>
</evidence>
<evidence type="ECO:0000256" key="1">
    <source>
        <dbReference type="ARBA" id="ARBA00022516"/>
    </source>
</evidence>
<dbReference type="RefSeq" id="WP_140945726.1">
    <property type="nucleotide sequence ID" value="NZ_FAOO01000019.1"/>
</dbReference>
<dbReference type="Proteomes" id="UP000320623">
    <property type="component" value="Unassembled WGS sequence"/>
</dbReference>
<evidence type="ECO:0000313" key="10">
    <source>
        <dbReference type="Proteomes" id="UP000320623"/>
    </source>
</evidence>
<sequence>MKLKEIASYLNCEIVGDADVEINKVSEIQNASKGDITFIANPKYEKFFETTKASAVIVAKNFQRRRDDLSLLLVDDPYYAFVKVLKILNPPLELLPPGIHQTAVVSKTAVLGKNVRIGANVVIGERVKIGDNSVIMHGVVIGDDVEIGGDVLIYPNVTVYHKCKIGNRVIIHSGTVIGSDGFGFAPRPDGTYEKIPQVGIVVIEDDVEIGSNCSIDRATLGETIIKRGAKLDNLIQIAHNVVIGENTVIAAQTGIAGSTRIGKNCVLAGQVGIVGHIEIADRTTIAAQSGVSKSITEPGKVYFGYPAREHSLALRIEGAIRQLPELIKEFRELKTKIEKLVLGG</sequence>
<evidence type="ECO:0000313" key="9">
    <source>
        <dbReference type="EMBL" id="CUU08176.1"/>
    </source>
</evidence>
<dbReference type="GO" id="GO:0016410">
    <property type="term" value="F:N-acyltransferase activity"/>
    <property type="evidence" value="ECO:0007669"/>
    <property type="project" value="InterPro"/>
</dbReference>
<dbReference type="STRING" id="1643428.GCA_001442855_01968"/>
<keyword evidence="2 7" id="KW-0441">Lipid A biosynthesis</keyword>
<dbReference type="GO" id="GO:0103118">
    <property type="term" value="F:UDP-3-O-[(3R)-3-hydroxyacyl]-glucosamine N-acyltransferase activity"/>
    <property type="evidence" value="ECO:0007669"/>
    <property type="project" value="UniProtKB-EC"/>
</dbReference>
<proteinExistence type="inferred from homology"/>
<dbReference type="Pfam" id="PF00132">
    <property type="entry name" value="Hexapep"/>
    <property type="match status" value="3"/>
</dbReference>
<dbReference type="GO" id="GO:0009245">
    <property type="term" value="P:lipid A biosynthetic process"/>
    <property type="evidence" value="ECO:0007669"/>
    <property type="project" value="UniProtKB-UniRule"/>
</dbReference>
<evidence type="ECO:0000256" key="5">
    <source>
        <dbReference type="ARBA" id="ARBA00023098"/>
    </source>
</evidence>
<dbReference type="CDD" id="cd03352">
    <property type="entry name" value="LbH_LpxD"/>
    <property type="match status" value="1"/>
</dbReference>
<dbReference type="SUPFAM" id="SSF51161">
    <property type="entry name" value="Trimeric LpxA-like enzymes"/>
    <property type="match status" value="1"/>
</dbReference>
<dbReference type="InterPro" id="IPR011004">
    <property type="entry name" value="Trimer_LpxA-like_sf"/>
</dbReference>
<feature type="active site" description="Proton acceptor" evidence="7">
    <location>
        <position position="239"/>
    </location>
</feature>
<dbReference type="NCBIfam" id="NF002060">
    <property type="entry name" value="PRK00892.1"/>
    <property type="match status" value="1"/>
</dbReference>
<name>A0A0S4NAV8_9BACT</name>
<dbReference type="OrthoDB" id="9784739at2"/>
<dbReference type="PANTHER" id="PTHR43378:SF2">
    <property type="entry name" value="UDP-3-O-ACYLGLUCOSAMINE N-ACYLTRANSFERASE 1, MITOCHONDRIAL-RELATED"/>
    <property type="match status" value="1"/>
</dbReference>
<dbReference type="Pfam" id="PF04613">
    <property type="entry name" value="LpxD"/>
    <property type="match status" value="1"/>
</dbReference>
<keyword evidence="1 7" id="KW-0444">Lipid biosynthesis</keyword>
<dbReference type="Gene3D" id="2.160.10.10">
    <property type="entry name" value="Hexapeptide repeat proteins"/>
    <property type="match status" value="1"/>
</dbReference>
<comment type="pathway">
    <text evidence="7">Bacterial outer membrane biogenesis; LPS lipid A biosynthesis.</text>
</comment>
<accession>A0A0S4NAV8</accession>
<dbReference type="Gene3D" id="3.40.1390.10">
    <property type="entry name" value="MurE/MurF, N-terminal domain"/>
    <property type="match status" value="1"/>
</dbReference>
<keyword evidence="10" id="KW-1185">Reference proteome</keyword>
<comment type="function">
    <text evidence="7">Catalyzes the N-acylation of UDP-3-O-acylglucosamine using 3-hydroxyacyl-ACP as the acyl donor. Is involved in the biosynthesis of lipid A, a phosphorylated glycolipid that anchors the lipopolysaccharide to the outer membrane of the cell.</text>
</comment>
<dbReference type="NCBIfam" id="TIGR01853">
    <property type="entry name" value="lipid_A_lpxD"/>
    <property type="match status" value="1"/>
</dbReference>
<gene>
    <name evidence="7" type="primary">lpxD</name>
    <name evidence="9" type="ORF">JGI1_02009</name>
</gene>
<keyword evidence="3 7" id="KW-0808">Transferase</keyword>
<comment type="similarity">
    <text evidence="7">Belongs to the transferase hexapeptide repeat family. LpxD subfamily.</text>
</comment>
<keyword evidence="4 7" id="KW-0677">Repeat</keyword>
<reference evidence="10" key="1">
    <citation type="submission" date="2015-11" db="EMBL/GenBank/DDBJ databases">
        <authorList>
            <person name="Varghese N."/>
        </authorList>
    </citation>
    <scope>NUCLEOTIDE SEQUENCE [LARGE SCALE GENOMIC DNA]</scope>
</reference>
<evidence type="ECO:0000256" key="2">
    <source>
        <dbReference type="ARBA" id="ARBA00022556"/>
    </source>
</evidence>
<comment type="subunit">
    <text evidence="7">Homotrimer.</text>
</comment>
<dbReference type="EC" id="2.3.1.191" evidence="7"/>
<dbReference type="HAMAP" id="MF_00523">
    <property type="entry name" value="LpxD"/>
    <property type="match status" value="1"/>
</dbReference>
<keyword evidence="6 7" id="KW-0012">Acyltransferase</keyword>
<keyword evidence="5 7" id="KW-0443">Lipid metabolism</keyword>
<dbReference type="UniPathway" id="UPA00973"/>
<dbReference type="InterPro" id="IPR001451">
    <property type="entry name" value="Hexapep"/>
</dbReference>